<accession>A0A0P1EMP2</accession>
<keyword evidence="1" id="KW-0732">Signal</keyword>
<dbReference type="Proteomes" id="UP000054823">
    <property type="component" value="Unassembled WGS sequence"/>
</dbReference>
<feature type="domain" description="SH3b" evidence="2">
    <location>
        <begin position="33"/>
        <end position="87"/>
    </location>
</feature>
<dbReference type="Pfam" id="PF08239">
    <property type="entry name" value="SH3_3"/>
    <property type="match status" value="1"/>
</dbReference>
<evidence type="ECO:0000256" key="1">
    <source>
        <dbReference type="SAM" id="SignalP"/>
    </source>
</evidence>
<keyword evidence="4" id="KW-1185">Reference proteome</keyword>
<reference evidence="3 4" key="1">
    <citation type="submission" date="2015-09" db="EMBL/GenBank/DDBJ databases">
        <authorList>
            <consortium name="Swine Surveillance"/>
        </authorList>
    </citation>
    <scope>NUCLEOTIDE SEQUENCE [LARGE SCALE GENOMIC DNA]</scope>
    <source>
        <strain evidence="3 4">CECT 7688</strain>
    </source>
</reference>
<dbReference type="STRING" id="321267.SHM7688_01003"/>
<organism evidence="3 4">
    <name type="scientific">Shimia marina</name>
    <dbReference type="NCBI Taxonomy" id="321267"/>
    <lineage>
        <taxon>Bacteria</taxon>
        <taxon>Pseudomonadati</taxon>
        <taxon>Pseudomonadota</taxon>
        <taxon>Alphaproteobacteria</taxon>
        <taxon>Rhodobacterales</taxon>
        <taxon>Roseobacteraceae</taxon>
    </lineage>
</organism>
<evidence type="ECO:0000313" key="3">
    <source>
        <dbReference type="EMBL" id="CUH51566.1"/>
    </source>
</evidence>
<proteinExistence type="predicted"/>
<dbReference type="Gene3D" id="2.30.30.40">
    <property type="entry name" value="SH3 Domains"/>
    <property type="match status" value="1"/>
</dbReference>
<dbReference type="RefSeq" id="WP_058238853.1">
    <property type="nucleotide sequence ID" value="NZ_CYPW01000006.1"/>
</dbReference>
<protein>
    <submittedName>
        <fullName evidence="3">Putative membrane protein</fullName>
    </submittedName>
</protein>
<name>A0A0P1EMP2_9RHOB</name>
<evidence type="ECO:0000313" key="4">
    <source>
        <dbReference type="Proteomes" id="UP000054823"/>
    </source>
</evidence>
<feature type="chain" id="PRO_5006061683" evidence="1">
    <location>
        <begin position="18"/>
        <end position="192"/>
    </location>
</feature>
<dbReference type="EMBL" id="CYPW01000006">
    <property type="protein sequence ID" value="CUH51566.1"/>
    <property type="molecule type" value="Genomic_DNA"/>
</dbReference>
<dbReference type="AlphaFoldDB" id="A0A0P1EMP2"/>
<evidence type="ECO:0000259" key="2">
    <source>
        <dbReference type="Pfam" id="PF08239"/>
    </source>
</evidence>
<sequence length="192" mass="20985">MIRIIIALCLWPLSLWADPLPALYDVVGVEVDDTLNIRRLPNASAAQIGALPNDARDIEVTAQNDGGTWARINIGEGHGWVSARYLTRSANPGKALHCFGTEPFWSAKLSEGQPLRYTSPDEQYRTSDLGKRIRSANLTDRFALQFGPTLAMIKRAECSDGMSDRLFGLEADLLLNRDGTPALLSGCCSIVP</sequence>
<feature type="signal peptide" evidence="1">
    <location>
        <begin position="1"/>
        <end position="17"/>
    </location>
</feature>
<dbReference type="InterPro" id="IPR003646">
    <property type="entry name" value="SH3-like_bac-type"/>
</dbReference>
<gene>
    <name evidence="3" type="ORF">SHM7688_01003</name>
</gene>